<proteinExistence type="predicted"/>
<dbReference type="InterPro" id="IPR026960">
    <property type="entry name" value="RVT-Znf"/>
</dbReference>
<evidence type="ECO:0000259" key="2">
    <source>
        <dbReference type="Pfam" id="PF13966"/>
    </source>
</evidence>
<feature type="domain" description="Reverse transcriptase zinc-binding" evidence="2">
    <location>
        <begin position="43"/>
        <end position="128"/>
    </location>
</feature>
<reference evidence="3" key="1">
    <citation type="submission" date="2019-09" db="EMBL/GenBank/DDBJ databases">
        <title>Draft genome information of white flower Hibiscus syriacus.</title>
        <authorList>
            <person name="Kim Y.-M."/>
        </authorList>
    </citation>
    <scope>NUCLEOTIDE SEQUENCE [LARGE SCALE GENOMIC DNA]</scope>
    <source>
        <strain evidence="3">YM2019G1</strain>
    </source>
</reference>
<dbReference type="Pfam" id="PF13456">
    <property type="entry name" value="RVT_3"/>
    <property type="match status" value="1"/>
</dbReference>
<dbReference type="CDD" id="cd06222">
    <property type="entry name" value="RNase_H_like"/>
    <property type="match status" value="1"/>
</dbReference>
<dbReference type="InterPro" id="IPR053151">
    <property type="entry name" value="RNase_H-like"/>
</dbReference>
<dbReference type="InterPro" id="IPR044730">
    <property type="entry name" value="RNase_H-like_dom_plant"/>
</dbReference>
<gene>
    <name evidence="3" type="ORF">F3Y22_tig00014444pilonHSYRG00149</name>
</gene>
<protein>
    <recommendedName>
        <fullName evidence="5">RNase H type-1 domain-containing protein</fullName>
    </recommendedName>
</protein>
<dbReference type="Pfam" id="PF13966">
    <property type="entry name" value="zf-RVT"/>
    <property type="match status" value="1"/>
</dbReference>
<organism evidence="3 4">
    <name type="scientific">Hibiscus syriacus</name>
    <name type="common">Rose of Sharon</name>
    <dbReference type="NCBI Taxonomy" id="106335"/>
    <lineage>
        <taxon>Eukaryota</taxon>
        <taxon>Viridiplantae</taxon>
        <taxon>Streptophyta</taxon>
        <taxon>Embryophyta</taxon>
        <taxon>Tracheophyta</taxon>
        <taxon>Spermatophyta</taxon>
        <taxon>Magnoliopsida</taxon>
        <taxon>eudicotyledons</taxon>
        <taxon>Gunneridae</taxon>
        <taxon>Pentapetalae</taxon>
        <taxon>rosids</taxon>
        <taxon>malvids</taxon>
        <taxon>Malvales</taxon>
        <taxon>Malvaceae</taxon>
        <taxon>Malvoideae</taxon>
        <taxon>Hibiscus</taxon>
    </lineage>
</organism>
<name>A0A6A3BYX2_HIBSY</name>
<feature type="domain" description="RNase H type-1" evidence="1">
    <location>
        <begin position="209"/>
        <end position="328"/>
    </location>
</feature>
<evidence type="ECO:0000259" key="1">
    <source>
        <dbReference type="Pfam" id="PF13456"/>
    </source>
</evidence>
<dbReference type="AlphaFoldDB" id="A0A6A3BYX2"/>
<dbReference type="InterPro" id="IPR012337">
    <property type="entry name" value="RNaseH-like_sf"/>
</dbReference>
<dbReference type="EMBL" id="VEPZ02000575">
    <property type="protein sequence ID" value="KAE8722050.1"/>
    <property type="molecule type" value="Genomic_DNA"/>
</dbReference>
<dbReference type="PANTHER" id="PTHR47723">
    <property type="entry name" value="OS05G0353850 PROTEIN"/>
    <property type="match status" value="1"/>
</dbReference>
<dbReference type="InterPro" id="IPR036397">
    <property type="entry name" value="RNaseH_sf"/>
</dbReference>
<dbReference type="PANTHER" id="PTHR47723:SF13">
    <property type="entry name" value="PUTATIVE-RELATED"/>
    <property type="match status" value="1"/>
</dbReference>
<dbReference type="Proteomes" id="UP000436088">
    <property type="component" value="Unassembled WGS sequence"/>
</dbReference>
<dbReference type="SUPFAM" id="SSF53098">
    <property type="entry name" value="Ribonuclease H-like"/>
    <property type="match status" value="1"/>
</dbReference>
<dbReference type="Gene3D" id="3.30.420.10">
    <property type="entry name" value="Ribonuclease H-like superfamily/Ribonuclease H"/>
    <property type="match status" value="1"/>
</dbReference>
<evidence type="ECO:0000313" key="3">
    <source>
        <dbReference type="EMBL" id="KAE8722050.1"/>
    </source>
</evidence>
<evidence type="ECO:0000313" key="4">
    <source>
        <dbReference type="Proteomes" id="UP000436088"/>
    </source>
</evidence>
<dbReference type="GO" id="GO:0004523">
    <property type="term" value="F:RNA-DNA hybrid ribonuclease activity"/>
    <property type="evidence" value="ECO:0007669"/>
    <property type="project" value="InterPro"/>
</dbReference>
<sequence length="345" mass="40266">MIQQRILESVYKRICSHLWRGLSVVWPDEMALGFVSPMLIGCSVPSAYEVRLQDSMEPAALPWEYIHEYRGWPRIIILLWIIYKWQLTSNTERTRRHLANDLSCVLCGGMVEDTSHIFRECKATRLAWKEVVKPLLFEDFMNEDIVNWIIRNLRQPNYYLLKEKNWDIFFGSMLWHKRKDSSGGRFGFNWCRKESIGGAPDHGWMKLNTDRSRNNLTGLTTCGGVFCNQLGEWHFGFSKCTVYCYVLDAELWGIYMGLSVAWDRNYRRIIVESDTTEVVNMINGSAVVQRFSTLLPHVQELTRRDWQLKFQSIPRAGNKVADGLARMAWLLPVAFVLHNEVSEEL</sequence>
<evidence type="ECO:0008006" key="5">
    <source>
        <dbReference type="Google" id="ProtNLM"/>
    </source>
</evidence>
<dbReference type="GO" id="GO:0003676">
    <property type="term" value="F:nucleic acid binding"/>
    <property type="evidence" value="ECO:0007669"/>
    <property type="project" value="InterPro"/>
</dbReference>
<dbReference type="InterPro" id="IPR002156">
    <property type="entry name" value="RNaseH_domain"/>
</dbReference>
<keyword evidence="4" id="KW-1185">Reference proteome</keyword>
<accession>A0A6A3BYX2</accession>
<comment type="caution">
    <text evidence="3">The sequence shown here is derived from an EMBL/GenBank/DDBJ whole genome shotgun (WGS) entry which is preliminary data.</text>
</comment>